<name>A0A7R8WSC6_9CRUS</name>
<dbReference type="InterPro" id="IPR032675">
    <property type="entry name" value="LRR_dom_sf"/>
</dbReference>
<dbReference type="EMBL" id="OB668430">
    <property type="protein sequence ID" value="CAD7234349.1"/>
    <property type="molecule type" value="Genomic_DNA"/>
</dbReference>
<gene>
    <name evidence="1" type="ORF">CTOB1V02_LOCUS12165</name>
</gene>
<dbReference type="AlphaFoldDB" id="A0A7R8WSC6"/>
<sequence>MSSQKLRRQQILNAALSNRALLQSSRGLTAHYIRQHSSENLRCFQETHHRQVASSASSTAKRRRGVIRRTPVSLKTLCVRSVSNCLREALDTSYNPKLIETLRAYLESKKPTPALVGEIMSAVSVDRIWEPPTAFEMDLDPFLPLLECLPSTGMCRFRYVVRPFQTTLVCKILRNLTNLREVSLKLTCTNKLIGVLSANCPHLESLDVSESPEVTDEGARRLILNSKFWHKNKWLCALNKIKDFPPTRQNSLRRLTKFEGEDVGAEHFNPCVQTLVRVNVCETKMSDLAVEFLRIKLGRKCTISY</sequence>
<dbReference type="SUPFAM" id="SSF52047">
    <property type="entry name" value="RNI-like"/>
    <property type="match status" value="1"/>
</dbReference>
<reference evidence="1" key="1">
    <citation type="submission" date="2020-11" db="EMBL/GenBank/DDBJ databases">
        <authorList>
            <person name="Tran Van P."/>
        </authorList>
    </citation>
    <scope>NUCLEOTIDE SEQUENCE</scope>
</reference>
<dbReference type="Gene3D" id="3.80.10.10">
    <property type="entry name" value="Ribonuclease Inhibitor"/>
    <property type="match status" value="1"/>
</dbReference>
<proteinExistence type="predicted"/>
<organism evidence="1">
    <name type="scientific">Cyprideis torosa</name>
    <dbReference type="NCBI Taxonomy" id="163714"/>
    <lineage>
        <taxon>Eukaryota</taxon>
        <taxon>Metazoa</taxon>
        <taxon>Ecdysozoa</taxon>
        <taxon>Arthropoda</taxon>
        <taxon>Crustacea</taxon>
        <taxon>Oligostraca</taxon>
        <taxon>Ostracoda</taxon>
        <taxon>Podocopa</taxon>
        <taxon>Podocopida</taxon>
        <taxon>Cytherocopina</taxon>
        <taxon>Cytheroidea</taxon>
        <taxon>Cytherideidae</taxon>
        <taxon>Cyprideis</taxon>
    </lineage>
</organism>
<protein>
    <submittedName>
        <fullName evidence="1">Uncharacterized protein</fullName>
    </submittedName>
</protein>
<evidence type="ECO:0000313" key="1">
    <source>
        <dbReference type="EMBL" id="CAD7234349.1"/>
    </source>
</evidence>
<dbReference type="OrthoDB" id="16120at2759"/>
<accession>A0A7R8WSC6</accession>